<protein>
    <submittedName>
        <fullName evidence="1">Uncharacterized protein</fullName>
    </submittedName>
</protein>
<dbReference type="RefSeq" id="WP_004521141.1">
    <property type="nucleotide sequence ID" value="NZ_ACEO02000028.1"/>
</dbReference>
<organism evidence="1 2">
    <name type="scientific">Neisseria subflava NJ9703</name>
    <dbReference type="NCBI Taxonomy" id="546268"/>
    <lineage>
        <taxon>Bacteria</taxon>
        <taxon>Pseudomonadati</taxon>
        <taxon>Pseudomonadota</taxon>
        <taxon>Betaproteobacteria</taxon>
        <taxon>Neisseriales</taxon>
        <taxon>Neisseriaceae</taxon>
        <taxon>Neisseria</taxon>
    </lineage>
</organism>
<dbReference type="EMBL" id="ACEO02000028">
    <property type="protein sequence ID" value="EFC50920.1"/>
    <property type="molecule type" value="Genomic_DNA"/>
</dbReference>
<dbReference type="Proteomes" id="UP000004621">
    <property type="component" value="Unassembled WGS sequence"/>
</dbReference>
<proteinExistence type="predicted"/>
<name>A0A9W5INU6_NEISU</name>
<gene>
    <name evidence="1" type="ORF">NEISUBOT_05655</name>
</gene>
<dbReference type="AlphaFoldDB" id="A0A9W5INU6"/>
<reference evidence="1 2" key="1">
    <citation type="submission" date="2010-01" db="EMBL/GenBank/DDBJ databases">
        <authorList>
            <person name="Weinstock G."/>
            <person name="Sodergren E."/>
            <person name="Clifton S."/>
            <person name="Fulton L."/>
            <person name="Fulton B."/>
            <person name="Courtney L."/>
            <person name="Fronick C."/>
            <person name="Harrison M."/>
            <person name="Strong C."/>
            <person name="Farmer C."/>
            <person name="Delahaunty K."/>
            <person name="Markovic C."/>
            <person name="Hall O."/>
            <person name="Minx P."/>
            <person name="Tomlinson C."/>
            <person name="Mitreva M."/>
            <person name="Nelson J."/>
            <person name="Hou S."/>
            <person name="Wollam A."/>
            <person name="Pepin K.H."/>
            <person name="Johnson M."/>
            <person name="Bhonagiri V."/>
            <person name="Nash W.E."/>
            <person name="Warren W."/>
            <person name="Chinwalla A."/>
            <person name="Mardis E.R."/>
            <person name="Wilson R.K."/>
        </authorList>
    </citation>
    <scope>NUCLEOTIDE SEQUENCE [LARGE SCALE GENOMIC DNA]</scope>
    <source>
        <strain evidence="1 2">NJ9703</strain>
    </source>
</reference>
<sequence>MTALKDKIFTLKQNNLIKKMKENYFLNSLILNSEKFIPYPFSCEIINRVFVSYKSIELSKLNFSLSIKNEILDFFIPEENDIIYVYFYGGINDSAKTPIELFPLFIIKRKDISNWLELINKPNFYCLKFFNNKIDKIIDISLLDNEENVLSVFIGVKK</sequence>
<evidence type="ECO:0000313" key="1">
    <source>
        <dbReference type="EMBL" id="EFC50920.1"/>
    </source>
</evidence>
<comment type="caution">
    <text evidence="1">The sequence shown here is derived from an EMBL/GenBank/DDBJ whole genome shotgun (WGS) entry which is preliminary data.</text>
</comment>
<evidence type="ECO:0000313" key="2">
    <source>
        <dbReference type="Proteomes" id="UP000004621"/>
    </source>
</evidence>
<accession>A0A9W5INU6</accession>